<feature type="compositionally biased region" description="Basic and acidic residues" evidence="1">
    <location>
        <begin position="241"/>
        <end position="250"/>
    </location>
</feature>
<feature type="region of interest" description="Disordered" evidence="1">
    <location>
        <begin position="151"/>
        <end position="478"/>
    </location>
</feature>
<feature type="compositionally biased region" description="Polar residues" evidence="1">
    <location>
        <begin position="352"/>
        <end position="394"/>
    </location>
</feature>
<feature type="compositionally biased region" description="Basic and acidic residues" evidence="1">
    <location>
        <begin position="31"/>
        <end position="42"/>
    </location>
</feature>
<dbReference type="AlphaFoldDB" id="A0A4Z1IHQ7"/>
<keyword evidence="3" id="KW-1185">Reference proteome</keyword>
<proteinExistence type="predicted"/>
<sequence>MSSAASGTNSRISRAGSKIKAIHTYSFPEKSGSRIERTESHKPTIAGSSHSRIEQAESDRAIEIPELETQDLDRGGRDSPQPSLSPGDTVEPSAARKKFGKNNEGRDSEAEDRDSHRSRRRQSYRKEEPIEIDVRIKDIGPSTDEIVTTTLTTFHGLPFSLKKKTVQTTQFKRSLHEGEDHKKPSGSDRIPRETVRGLGQNRKEGGSDRNTRNSSPRGSVSSREKSKRKPKSATSSINDAPSHRSARDLQNKYQPIRGPTSIHEQEELTQIGYGRNDKNNEPYALEIGKHDHKSSGSIHSKASTPTPPESAHSKVSTPTPPESAHSKVSTPTPSGSIHSKVSTPTPPESAHSKVSTPTPSGSIHSKASTRTSSGSIRSKVSTPTPPESTQSKVSSIPPPPEDERTQIFRGKVAEKDNSSAYTIEKYLSNLSASGSDKSGGRRASTRNSIALSHYAASEQASSSHGGGSELSRGRRAHR</sequence>
<evidence type="ECO:0000256" key="1">
    <source>
        <dbReference type="SAM" id="MobiDB-lite"/>
    </source>
</evidence>
<feature type="region of interest" description="Disordered" evidence="1">
    <location>
        <begin position="1"/>
        <end position="130"/>
    </location>
</feature>
<evidence type="ECO:0000313" key="2">
    <source>
        <dbReference type="EMBL" id="TGO58710.1"/>
    </source>
</evidence>
<dbReference type="Proteomes" id="UP000297452">
    <property type="component" value="Unassembled WGS sequence"/>
</dbReference>
<comment type="caution">
    <text evidence="2">The sequence shown here is derived from an EMBL/GenBank/DDBJ whole genome shotgun (WGS) entry which is preliminary data.</text>
</comment>
<dbReference type="EMBL" id="PQXJ01000176">
    <property type="protein sequence ID" value="TGO58710.1"/>
    <property type="molecule type" value="Genomic_DNA"/>
</dbReference>
<feature type="compositionally biased region" description="Basic and acidic residues" evidence="1">
    <location>
        <begin position="401"/>
        <end position="417"/>
    </location>
</feature>
<organism evidence="2 3">
    <name type="scientific">Botryotinia narcissicola</name>
    <dbReference type="NCBI Taxonomy" id="278944"/>
    <lineage>
        <taxon>Eukaryota</taxon>
        <taxon>Fungi</taxon>
        <taxon>Dikarya</taxon>
        <taxon>Ascomycota</taxon>
        <taxon>Pezizomycotina</taxon>
        <taxon>Leotiomycetes</taxon>
        <taxon>Helotiales</taxon>
        <taxon>Sclerotiniaceae</taxon>
        <taxon>Botryotinia</taxon>
    </lineage>
</organism>
<feature type="compositionally biased region" description="Polar residues" evidence="1">
    <location>
        <begin position="295"/>
        <end position="304"/>
    </location>
</feature>
<gene>
    <name evidence="2" type="ORF">BOTNAR_0176g00010</name>
</gene>
<reference evidence="2 3" key="1">
    <citation type="submission" date="2017-12" db="EMBL/GenBank/DDBJ databases">
        <title>Comparative genomics of Botrytis spp.</title>
        <authorList>
            <person name="Valero-Jimenez C.A."/>
            <person name="Tapia P."/>
            <person name="Veloso J."/>
            <person name="Silva-Moreno E."/>
            <person name="Staats M."/>
            <person name="Valdes J.H."/>
            <person name="Van Kan J.A.L."/>
        </authorList>
    </citation>
    <scope>NUCLEOTIDE SEQUENCE [LARGE SCALE GENOMIC DNA]</scope>
    <source>
        <strain evidence="2 3">MUCL2120</strain>
    </source>
</reference>
<feature type="compositionally biased region" description="Polar residues" evidence="1">
    <location>
        <begin position="1"/>
        <end position="12"/>
    </location>
</feature>
<accession>A0A4Z1IHQ7</accession>
<protein>
    <submittedName>
        <fullName evidence="2">Uncharacterized protein</fullName>
    </submittedName>
</protein>
<dbReference type="OrthoDB" id="3564730at2759"/>
<evidence type="ECO:0000313" key="3">
    <source>
        <dbReference type="Proteomes" id="UP000297452"/>
    </source>
</evidence>
<feature type="compositionally biased region" description="Basic and acidic residues" evidence="1">
    <location>
        <begin position="174"/>
        <end position="211"/>
    </location>
</feature>
<feature type="compositionally biased region" description="Polar residues" evidence="1">
    <location>
        <begin position="326"/>
        <end position="343"/>
    </location>
</feature>
<feature type="compositionally biased region" description="Basic and acidic residues" evidence="1">
    <location>
        <begin position="51"/>
        <end position="63"/>
    </location>
</feature>
<name>A0A4Z1IHQ7_9HELO</name>